<name>A0A1E7WMV6_9BURK</name>
<comment type="caution">
    <text evidence="1">The sequence shown here is derived from an EMBL/GenBank/DDBJ whole genome shotgun (WGS) entry which is preliminary data.</text>
</comment>
<dbReference type="Proteomes" id="UP000175989">
    <property type="component" value="Unassembled WGS sequence"/>
</dbReference>
<protein>
    <submittedName>
        <fullName evidence="1">Uncharacterized protein</fullName>
    </submittedName>
</protein>
<evidence type="ECO:0000313" key="1">
    <source>
        <dbReference type="EMBL" id="OFA00385.1"/>
    </source>
</evidence>
<organism evidence="1 2">
    <name type="scientific">Duganella phyllosphaerae</name>
    <dbReference type="NCBI Taxonomy" id="762836"/>
    <lineage>
        <taxon>Bacteria</taxon>
        <taxon>Pseudomonadati</taxon>
        <taxon>Pseudomonadota</taxon>
        <taxon>Betaproteobacteria</taxon>
        <taxon>Burkholderiales</taxon>
        <taxon>Oxalobacteraceae</taxon>
        <taxon>Telluria group</taxon>
        <taxon>Duganella</taxon>
    </lineage>
</organism>
<accession>A0A1E7WMV6</accession>
<keyword evidence="2" id="KW-1185">Reference proteome</keyword>
<sequence length="78" mass="7541">MAIATAPSVTPTAGVNSAVNTNGSAVAASKPKAPPVTTRSPSVKPVGTVLNLKVISAVSPALRVVALLLIATPGASVL</sequence>
<evidence type="ECO:0000313" key="2">
    <source>
        <dbReference type="Proteomes" id="UP000175989"/>
    </source>
</evidence>
<dbReference type="AlphaFoldDB" id="A0A1E7WMV6"/>
<gene>
    <name evidence="1" type="ORF">DUPY_24140</name>
</gene>
<proteinExistence type="predicted"/>
<dbReference type="EMBL" id="LROM01000083">
    <property type="protein sequence ID" value="OFA00385.1"/>
    <property type="molecule type" value="Genomic_DNA"/>
</dbReference>
<reference evidence="2" key="1">
    <citation type="journal article" date="2016" name="Front. Microbiol.">
        <title>Molecular Keys to the Janthinobacterium and Duganella spp. Interaction with the Plant Pathogen Fusarium graminearum.</title>
        <authorList>
            <person name="Haack F.S."/>
            <person name="Poehlein A."/>
            <person name="Kroger C."/>
            <person name="Voigt C.A."/>
            <person name="Piepenbring M."/>
            <person name="Bode H.B."/>
            <person name="Daniel R."/>
            <person name="Schafer W."/>
            <person name="Streit W.R."/>
        </authorList>
    </citation>
    <scope>NUCLEOTIDE SEQUENCE [LARGE SCALE GENOMIC DNA]</scope>
    <source>
        <strain evidence="2">T54</strain>
    </source>
</reference>